<gene>
    <name evidence="5" type="ORF">FC64_GL000625</name>
</gene>
<dbReference type="Pfam" id="PF14794">
    <property type="entry name" value="DUF4479"/>
    <property type="match status" value="1"/>
</dbReference>
<dbReference type="Pfam" id="PF01588">
    <property type="entry name" value="tRNA_bind"/>
    <property type="match status" value="1"/>
</dbReference>
<dbReference type="NCBIfam" id="NF045760">
    <property type="entry name" value="YtpR"/>
    <property type="match status" value="1"/>
</dbReference>
<keyword evidence="6" id="KW-1185">Reference proteome</keyword>
<proteinExistence type="predicted"/>
<dbReference type="CDD" id="cd02796">
    <property type="entry name" value="tRNA_bind_bactPheRS"/>
    <property type="match status" value="1"/>
</dbReference>
<dbReference type="Gene3D" id="3.30.1940.10">
    <property type="entry name" value="YtpR-like"/>
    <property type="match status" value="1"/>
</dbReference>
<evidence type="ECO:0000256" key="3">
    <source>
        <dbReference type="PROSITE-ProRule" id="PRU00209"/>
    </source>
</evidence>
<dbReference type="STRING" id="1423820.FC64_GL000625"/>
<evidence type="ECO:0000313" key="5">
    <source>
        <dbReference type="EMBL" id="KRM53341.1"/>
    </source>
</evidence>
<dbReference type="InterPro" id="IPR037154">
    <property type="entry name" value="YtpR-like_sf"/>
</dbReference>
<dbReference type="SUPFAM" id="SSF50249">
    <property type="entry name" value="Nucleic acid-binding proteins"/>
    <property type="match status" value="1"/>
</dbReference>
<dbReference type="Gene3D" id="2.40.50.140">
    <property type="entry name" value="Nucleic acid-binding proteins"/>
    <property type="match status" value="1"/>
</dbReference>
<keyword evidence="1 3" id="KW-0820">tRNA-binding</keyword>
<dbReference type="InterPro" id="IPR002547">
    <property type="entry name" value="tRNA-bd_dom"/>
</dbReference>
<evidence type="ECO:0000256" key="2">
    <source>
        <dbReference type="ARBA" id="ARBA00022884"/>
    </source>
</evidence>
<evidence type="ECO:0000313" key="6">
    <source>
        <dbReference type="Proteomes" id="UP000051291"/>
    </source>
</evidence>
<comment type="caution">
    <text evidence="5">The sequence shown here is derived from an EMBL/GenBank/DDBJ whole genome shotgun (WGS) entry which is preliminary data.</text>
</comment>
<dbReference type="Proteomes" id="UP000051291">
    <property type="component" value="Unassembled WGS sequence"/>
</dbReference>
<protein>
    <submittedName>
        <fullName evidence="5">Trna binding domain protein</fullName>
    </submittedName>
</protein>
<dbReference type="InterPro" id="IPR027855">
    <property type="entry name" value="DUF4479"/>
</dbReference>
<dbReference type="AlphaFoldDB" id="A0A0R1ZF06"/>
<evidence type="ECO:0000259" key="4">
    <source>
        <dbReference type="PROSITE" id="PS50886"/>
    </source>
</evidence>
<reference evidence="5 6" key="1">
    <citation type="journal article" date="2015" name="Genome Announc.">
        <title>Expanding the biotechnology potential of lactobacilli through comparative genomics of 213 strains and associated genera.</title>
        <authorList>
            <person name="Sun Z."/>
            <person name="Harris H.M."/>
            <person name="McCann A."/>
            <person name="Guo C."/>
            <person name="Argimon S."/>
            <person name="Zhang W."/>
            <person name="Yang X."/>
            <person name="Jeffery I.B."/>
            <person name="Cooney J.C."/>
            <person name="Kagawa T.F."/>
            <person name="Liu W."/>
            <person name="Song Y."/>
            <person name="Salvetti E."/>
            <person name="Wrobel A."/>
            <person name="Rasinkangas P."/>
            <person name="Parkhill J."/>
            <person name="Rea M.C."/>
            <person name="O'Sullivan O."/>
            <person name="Ritari J."/>
            <person name="Douillard F.P."/>
            <person name="Paul Ross R."/>
            <person name="Yang R."/>
            <person name="Briner A.E."/>
            <person name="Felis G.E."/>
            <person name="de Vos W.M."/>
            <person name="Barrangou R."/>
            <person name="Klaenhammer T.R."/>
            <person name="Caufield P.W."/>
            <person name="Cui Y."/>
            <person name="Zhang H."/>
            <person name="O'Toole P.W."/>
        </authorList>
    </citation>
    <scope>NUCLEOTIDE SEQUENCE [LARGE SCALE GENOMIC DNA]</scope>
    <source>
        <strain evidence="5 6">DSM 20653</strain>
    </source>
</reference>
<dbReference type="InterPro" id="IPR012340">
    <property type="entry name" value="NA-bd_OB-fold"/>
</dbReference>
<dbReference type="InterPro" id="IPR033714">
    <property type="entry name" value="tRNA_bind_bactPheRS"/>
</dbReference>
<keyword evidence="2 3" id="KW-0694">RNA-binding</keyword>
<evidence type="ECO:0000256" key="1">
    <source>
        <dbReference type="ARBA" id="ARBA00022555"/>
    </source>
</evidence>
<dbReference type="GO" id="GO:0000049">
    <property type="term" value="F:tRNA binding"/>
    <property type="evidence" value="ECO:0007669"/>
    <property type="project" value="UniProtKB-UniRule"/>
</dbReference>
<name>A0A0R1ZF06_9LACO</name>
<feature type="domain" description="TRNA-binding" evidence="4">
    <location>
        <begin position="94"/>
        <end position="206"/>
    </location>
</feature>
<accession>A0A0R1ZF06</accession>
<sequence>MFAMLISSYNPKHLGDVLITMIKPDVAKQSFEKKENVVRIFNQETNETIGYNFFDVSETLIGLNGQGQVLLTADQVKLLNELLTKVGFDDLLEEDSTPKFVVGYVEEMEAHPDSDHLHVTKTRVDNDQVLQIVCGAPNIEQDQTVVVAKEGAMMPTGAIIWNGKLRGVESDGMICSARELGLPNAPQKRGILVLPADEYHVGDEFDFDKAATLFTKN</sequence>
<dbReference type="PATRIC" id="fig|1423820.4.peg.634"/>
<dbReference type="PROSITE" id="PS50886">
    <property type="entry name" value="TRBD"/>
    <property type="match status" value="1"/>
</dbReference>
<dbReference type="EMBL" id="AYYZ01000004">
    <property type="protein sequence ID" value="KRM53341.1"/>
    <property type="molecule type" value="Genomic_DNA"/>
</dbReference>
<organism evidence="5 6">
    <name type="scientific">Ligilactobacillus araffinosus DSM 20653</name>
    <dbReference type="NCBI Taxonomy" id="1423820"/>
    <lineage>
        <taxon>Bacteria</taxon>
        <taxon>Bacillati</taxon>
        <taxon>Bacillota</taxon>
        <taxon>Bacilli</taxon>
        <taxon>Lactobacillales</taxon>
        <taxon>Lactobacillaceae</taxon>
        <taxon>Ligilactobacillus</taxon>
    </lineage>
</organism>